<dbReference type="SUPFAM" id="SSF51338">
    <property type="entry name" value="Composite domain of metallo-dependent hydrolases"/>
    <property type="match status" value="1"/>
</dbReference>
<dbReference type="AlphaFoldDB" id="A0A3R5U7K2"/>
<dbReference type="GO" id="GO:0046872">
    <property type="term" value="F:metal ion binding"/>
    <property type="evidence" value="ECO:0007669"/>
    <property type="project" value="UniProtKB-KW"/>
</dbReference>
<evidence type="ECO:0000256" key="2">
    <source>
        <dbReference type="ARBA" id="ARBA00002368"/>
    </source>
</evidence>
<dbReference type="RefSeq" id="WP_128214609.1">
    <property type="nucleotide sequence ID" value="NZ_CP025746.1"/>
</dbReference>
<dbReference type="NCBIfam" id="TIGR00857">
    <property type="entry name" value="pyrC_multi"/>
    <property type="match status" value="1"/>
</dbReference>
<dbReference type="EMBL" id="CP025746">
    <property type="protein sequence ID" value="QAA33888.1"/>
    <property type="molecule type" value="Genomic_DNA"/>
</dbReference>
<dbReference type="InterPro" id="IPR032466">
    <property type="entry name" value="Metal_Hydrolase"/>
</dbReference>
<dbReference type="GO" id="GO:0005737">
    <property type="term" value="C:cytoplasm"/>
    <property type="evidence" value="ECO:0007669"/>
    <property type="project" value="TreeGrafter"/>
</dbReference>
<keyword evidence="5" id="KW-0378">Hydrolase</keyword>
<keyword evidence="6" id="KW-0665">Pyrimidine biosynthesis</keyword>
<comment type="function">
    <text evidence="2">Catalyzes the reversible cyclization of carbamoyl aspartate to dihydroorotate.</text>
</comment>
<dbReference type="OrthoDB" id="9765462at2"/>
<keyword evidence="4" id="KW-0479">Metal-binding</keyword>
<dbReference type="GO" id="GO:0006221">
    <property type="term" value="P:pyrimidine nucleotide biosynthetic process"/>
    <property type="evidence" value="ECO:0007669"/>
    <property type="project" value="UniProtKB-KW"/>
</dbReference>
<evidence type="ECO:0000256" key="4">
    <source>
        <dbReference type="ARBA" id="ARBA00022723"/>
    </source>
</evidence>
<evidence type="ECO:0000259" key="7">
    <source>
        <dbReference type="Pfam" id="PF01979"/>
    </source>
</evidence>
<accession>A0A3R5U7K2</accession>
<dbReference type="InterPro" id="IPR006680">
    <property type="entry name" value="Amidohydro-rel"/>
</dbReference>
<organism evidence="8 9">
    <name type="scientific">Clostridium manihotivorum</name>
    <dbReference type="NCBI Taxonomy" id="2320868"/>
    <lineage>
        <taxon>Bacteria</taxon>
        <taxon>Bacillati</taxon>
        <taxon>Bacillota</taxon>
        <taxon>Clostridia</taxon>
        <taxon>Eubacteriales</taxon>
        <taxon>Clostridiaceae</taxon>
        <taxon>Clostridium</taxon>
    </lineage>
</organism>
<dbReference type="Proteomes" id="UP000286268">
    <property type="component" value="Chromosome"/>
</dbReference>
<dbReference type="CDD" id="cd01317">
    <property type="entry name" value="DHOase_IIa"/>
    <property type="match status" value="1"/>
</dbReference>
<dbReference type="GO" id="GO:0006145">
    <property type="term" value="P:purine nucleobase catabolic process"/>
    <property type="evidence" value="ECO:0007669"/>
    <property type="project" value="TreeGrafter"/>
</dbReference>
<keyword evidence="9" id="KW-1185">Reference proteome</keyword>
<gene>
    <name evidence="8" type="ORF">C1I91_20875</name>
</gene>
<evidence type="ECO:0000313" key="9">
    <source>
        <dbReference type="Proteomes" id="UP000286268"/>
    </source>
</evidence>
<evidence type="ECO:0000256" key="6">
    <source>
        <dbReference type="ARBA" id="ARBA00022975"/>
    </source>
</evidence>
<comment type="cofactor">
    <cofactor evidence="1">
        <name>Zn(2+)</name>
        <dbReference type="ChEBI" id="CHEBI:29105"/>
    </cofactor>
</comment>
<reference evidence="8 9" key="1">
    <citation type="submission" date="2018-01" db="EMBL/GenBank/DDBJ databases">
        <title>Genome Sequencing and Assembly of Anaerobacter polyendosporus strain CT4.</title>
        <authorList>
            <person name="Tachaapaikoon C."/>
            <person name="Sutheeworapong S."/>
            <person name="Jenjaroenpun P."/>
            <person name="Wongsurawat T."/>
            <person name="Nookeaw I."/>
            <person name="Cheawchanlertfa P."/>
            <person name="Kosugi A."/>
            <person name="Cheevadhanarak S."/>
            <person name="Ratanakhanokchai K."/>
        </authorList>
    </citation>
    <scope>NUCLEOTIDE SEQUENCE [LARGE SCALE GENOMIC DNA]</scope>
    <source>
        <strain evidence="8 9">CT4</strain>
    </source>
</reference>
<evidence type="ECO:0000256" key="3">
    <source>
        <dbReference type="ARBA" id="ARBA00010286"/>
    </source>
</evidence>
<dbReference type="Pfam" id="PF01979">
    <property type="entry name" value="Amidohydro_1"/>
    <property type="match status" value="1"/>
</dbReference>
<dbReference type="GO" id="GO:0004151">
    <property type="term" value="F:dihydroorotase activity"/>
    <property type="evidence" value="ECO:0007669"/>
    <property type="project" value="InterPro"/>
</dbReference>
<comment type="similarity">
    <text evidence="3">Belongs to the metallo-dependent hydrolases superfamily. DHOase family. Class I DHOase subfamily.</text>
</comment>
<dbReference type="PROSITE" id="PS00483">
    <property type="entry name" value="DIHYDROOROTASE_2"/>
    <property type="match status" value="1"/>
</dbReference>
<dbReference type="InterPro" id="IPR004722">
    <property type="entry name" value="DHOase"/>
</dbReference>
<dbReference type="PANTHER" id="PTHR43668:SF2">
    <property type="entry name" value="ALLANTOINASE"/>
    <property type="match status" value="1"/>
</dbReference>
<dbReference type="PROSITE" id="PS00482">
    <property type="entry name" value="DIHYDROOROTASE_1"/>
    <property type="match status" value="1"/>
</dbReference>
<dbReference type="InterPro" id="IPR050138">
    <property type="entry name" value="DHOase/Allantoinase_Hydrolase"/>
</dbReference>
<dbReference type="SUPFAM" id="SSF51556">
    <property type="entry name" value="Metallo-dependent hydrolases"/>
    <property type="match status" value="1"/>
</dbReference>
<dbReference type="InterPro" id="IPR002195">
    <property type="entry name" value="Dihydroorotase_CS"/>
</dbReference>
<evidence type="ECO:0000313" key="8">
    <source>
        <dbReference type="EMBL" id="QAA33888.1"/>
    </source>
</evidence>
<dbReference type="KEGG" id="cmah:C1I91_20875"/>
<name>A0A3R5U7K2_9CLOT</name>
<dbReference type="GO" id="GO:0004038">
    <property type="term" value="F:allantoinase activity"/>
    <property type="evidence" value="ECO:0007669"/>
    <property type="project" value="TreeGrafter"/>
</dbReference>
<dbReference type="PANTHER" id="PTHR43668">
    <property type="entry name" value="ALLANTOINASE"/>
    <property type="match status" value="1"/>
</dbReference>
<proteinExistence type="inferred from homology"/>
<feature type="domain" description="Amidohydrolase-related" evidence="7">
    <location>
        <begin position="49"/>
        <end position="392"/>
    </location>
</feature>
<dbReference type="Gene3D" id="3.20.20.140">
    <property type="entry name" value="Metal-dependent hydrolases"/>
    <property type="match status" value="1"/>
</dbReference>
<dbReference type="InterPro" id="IPR011059">
    <property type="entry name" value="Metal-dep_hydrolase_composite"/>
</dbReference>
<evidence type="ECO:0000256" key="5">
    <source>
        <dbReference type="ARBA" id="ARBA00022801"/>
    </source>
</evidence>
<protein>
    <submittedName>
        <fullName evidence="8">Dihydroorotase</fullName>
    </submittedName>
</protein>
<evidence type="ECO:0000256" key="1">
    <source>
        <dbReference type="ARBA" id="ARBA00001947"/>
    </source>
</evidence>
<sequence>MDLLIRNANIVDLSHNFYGDIYIRDGKIEEVASSIEDKDCKVIDAKGMTVMPAFVDMHAHFREPGFTYKEDIYTGSRTAAKGGYTTVNLMANTNPIVSSKEILDYVYKKNEEVGLIDLHQCVSITKDFDGATIAHLEQFSEEVKAISDDGKGVSDSRVMMEAMKKAKEMDWLVISHAESHEFSDIDMRLAENMMTWRDVSLAKFTGSKLHMAHVSTKEAMQYVIEAKCDGAKVSCEVTPHHIALCDEVSNYRVNPPIRNKEDVNFLIKAIAHGDVDVIGTDHAPHSQEDKEKGAPGLIGLETAFPICYTKLVREKYINLNKLSEMMSAKPAELLKLNKGKTCPGFEGDLVILNLEQSFKVSEEQILSKSKNTPFLGWDLYGIVDKTIKAGRVIFDRQEDTLNE</sequence>